<evidence type="ECO:0000256" key="1">
    <source>
        <dbReference type="SAM" id="Phobius"/>
    </source>
</evidence>
<organism evidence="2">
    <name type="scientific">Brachypodium distachyon</name>
    <name type="common">Purple false brome</name>
    <name type="synonym">Trachynia distachya</name>
    <dbReference type="NCBI Taxonomy" id="15368"/>
    <lineage>
        <taxon>Eukaryota</taxon>
        <taxon>Viridiplantae</taxon>
        <taxon>Streptophyta</taxon>
        <taxon>Embryophyta</taxon>
        <taxon>Tracheophyta</taxon>
        <taxon>Spermatophyta</taxon>
        <taxon>Magnoliopsida</taxon>
        <taxon>Liliopsida</taxon>
        <taxon>Poales</taxon>
        <taxon>Poaceae</taxon>
        <taxon>BOP clade</taxon>
        <taxon>Pooideae</taxon>
        <taxon>Stipodae</taxon>
        <taxon>Brachypodieae</taxon>
        <taxon>Brachypodium</taxon>
    </lineage>
</organism>
<gene>
    <name evidence="2" type="ORF">BRADI_1g00362v3</name>
</gene>
<evidence type="ECO:0000313" key="2">
    <source>
        <dbReference type="EMBL" id="KQK11892.1"/>
    </source>
</evidence>
<keyword evidence="1" id="KW-0812">Transmembrane</keyword>
<evidence type="ECO:0000313" key="4">
    <source>
        <dbReference type="Proteomes" id="UP000008810"/>
    </source>
</evidence>
<dbReference type="AlphaFoldDB" id="A0A0Q3JHV8"/>
<accession>A0A0Q3JHV8</accession>
<dbReference type="EnsemblPlants" id="KQK11892">
    <property type="protein sequence ID" value="KQK11892"/>
    <property type="gene ID" value="BRADI_1g00362v3"/>
</dbReference>
<dbReference type="Gramene" id="KQK11892">
    <property type="protein sequence ID" value="KQK11892"/>
    <property type="gene ID" value="BRADI_1g00362v3"/>
</dbReference>
<sequence>MHEIEIIFSLCTKIMCCRIILGIGSTLVVFATLSYLRRMRYAQLCVSKYVSTFRIYRRQLHKTYTLICNDNMEHICNETWTKLMIALTMMSHVERVYSP</sequence>
<dbReference type="Proteomes" id="UP000008810">
    <property type="component" value="Chromosome 1"/>
</dbReference>
<reference evidence="2 3" key="1">
    <citation type="journal article" date="2010" name="Nature">
        <title>Genome sequencing and analysis of the model grass Brachypodium distachyon.</title>
        <authorList>
            <consortium name="International Brachypodium Initiative"/>
        </authorList>
    </citation>
    <scope>NUCLEOTIDE SEQUENCE [LARGE SCALE GENOMIC DNA]</scope>
    <source>
        <strain evidence="2 3">Bd21</strain>
    </source>
</reference>
<proteinExistence type="predicted"/>
<evidence type="ECO:0000313" key="3">
    <source>
        <dbReference type="EnsemblPlants" id="KQK11892"/>
    </source>
</evidence>
<reference evidence="3" key="3">
    <citation type="submission" date="2018-08" db="UniProtKB">
        <authorList>
            <consortium name="EnsemblPlants"/>
        </authorList>
    </citation>
    <scope>IDENTIFICATION</scope>
    <source>
        <strain evidence="3">cv. Bd21</strain>
    </source>
</reference>
<protein>
    <submittedName>
        <fullName evidence="2 3">Uncharacterized protein</fullName>
    </submittedName>
</protein>
<reference evidence="2" key="2">
    <citation type="submission" date="2017-06" db="EMBL/GenBank/DDBJ databases">
        <title>WGS assembly of Brachypodium distachyon.</title>
        <authorList>
            <consortium name="The International Brachypodium Initiative"/>
            <person name="Lucas S."/>
            <person name="Harmon-Smith M."/>
            <person name="Lail K."/>
            <person name="Tice H."/>
            <person name="Grimwood J."/>
            <person name="Bruce D."/>
            <person name="Barry K."/>
            <person name="Shu S."/>
            <person name="Lindquist E."/>
            <person name="Wang M."/>
            <person name="Pitluck S."/>
            <person name="Vogel J.P."/>
            <person name="Garvin D.F."/>
            <person name="Mockler T.C."/>
            <person name="Schmutz J."/>
            <person name="Rokhsar D."/>
            <person name="Bevan M.W."/>
        </authorList>
    </citation>
    <scope>NUCLEOTIDE SEQUENCE</scope>
    <source>
        <strain evidence="2">Bd21</strain>
    </source>
</reference>
<keyword evidence="1" id="KW-0472">Membrane</keyword>
<feature type="transmembrane region" description="Helical" evidence="1">
    <location>
        <begin position="6"/>
        <end position="33"/>
    </location>
</feature>
<keyword evidence="1" id="KW-1133">Transmembrane helix</keyword>
<name>A0A0Q3JHV8_BRADI</name>
<dbReference type="InParanoid" id="A0A0Q3JHV8"/>
<keyword evidence="4" id="KW-1185">Reference proteome</keyword>
<dbReference type="EMBL" id="CM000880">
    <property type="protein sequence ID" value="KQK11892.1"/>
    <property type="molecule type" value="Genomic_DNA"/>
</dbReference>